<dbReference type="SFLD" id="SFLDG01212">
    <property type="entry name" value="Phytoene_synthase_like"/>
    <property type="match status" value="1"/>
</dbReference>
<protein>
    <submittedName>
        <fullName evidence="4">All-trans-phytoene synthase</fullName>
    </submittedName>
</protein>
<comment type="pathway">
    <text evidence="1">Carotenoid biosynthesis; phytoene biosynthesis.</text>
</comment>
<dbReference type="InterPro" id="IPR002060">
    <property type="entry name" value="Squ/phyt_synthse"/>
</dbReference>
<dbReference type="FunFam" id="1.10.600.10:FF:000020">
    <property type="entry name" value="Phytoene synthase"/>
    <property type="match status" value="1"/>
</dbReference>
<keyword evidence="5" id="KW-1185">Reference proteome</keyword>
<dbReference type="SUPFAM" id="SSF48576">
    <property type="entry name" value="Terpenoid synthases"/>
    <property type="match status" value="1"/>
</dbReference>
<gene>
    <name evidence="4" type="primary">crtB_2</name>
    <name evidence="4" type="ORF">BN996_03627</name>
</gene>
<keyword evidence="3" id="KW-0125">Carotenoid biosynthesis</keyword>
<dbReference type="AlphaFoldDB" id="A0A0D6JW78"/>
<dbReference type="InterPro" id="IPR044843">
    <property type="entry name" value="Trans_IPPS_bact-type"/>
</dbReference>
<dbReference type="EMBL" id="CSTE01000006">
    <property type="protein sequence ID" value="CQR53463.1"/>
    <property type="molecule type" value="Genomic_DNA"/>
</dbReference>
<evidence type="ECO:0000256" key="1">
    <source>
        <dbReference type="ARBA" id="ARBA00004684"/>
    </source>
</evidence>
<dbReference type="Gene3D" id="1.10.600.10">
    <property type="entry name" value="Farnesyl Diphosphate Synthase"/>
    <property type="match status" value="1"/>
</dbReference>
<evidence type="ECO:0000313" key="4">
    <source>
        <dbReference type="EMBL" id="CQR53463.1"/>
    </source>
</evidence>
<dbReference type="Pfam" id="PF00494">
    <property type="entry name" value="SQS_PSY"/>
    <property type="match status" value="1"/>
</dbReference>
<dbReference type="GO" id="GO:0016117">
    <property type="term" value="P:carotenoid biosynthetic process"/>
    <property type="evidence" value="ECO:0007669"/>
    <property type="project" value="UniProtKB-KW"/>
</dbReference>
<dbReference type="PANTHER" id="PTHR31480">
    <property type="entry name" value="BIFUNCTIONAL LYCOPENE CYCLASE/PHYTOENE SYNTHASE"/>
    <property type="match status" value="1"/>
</dbReference>
<organism evidence="4 5">
    <name type="scientific">Haloferax massiliensis</name>
    <dbReference type="NCBI Taxonomy" id="1476858"/>
    <lineage>
        <taxon>Archaea</taxon>
        <taxon>Methanobacteriati</taxon>
        <taxon>Methanobacteriota</taxon>
        <taxon>Stenosarchaea group</taxon>
        <taxon>Halobacteria</taxon>
        <taxon>Halobacteriales</taxon>
        <taxon>Haloferacaceae</taxon>
        <taxon>Haloferax</taxon>
    </lineage>
</organism>
<proteinExistence type="predicted"/>
<dbReference type="InterPro" id="IPR019845">
    <property type="entry name" value="Squalene/phytoene_synthase_CS"/>
</dbReference>
<reference evidence="5" key="1">
    <citation type="submission" date="2015-03" db="EMBL/GenBank/DDBJ databases">
        <authorList>
            <person name="Urmite Genomes"/>
        </authorList>
    </citation>
    <scope>NUCLEOTIDE SEQUENCE [LARGE SCALE GENOMIC DNA]</scope>
    <source>
        <strain evidence="5">Arc-Hr</strain>
    </source>
</reference>
<dbReference type="SFLD" id="SFLDG01018">
    <property type="entry name" value="Squalene/Phytoene_Synthase_Lik"/>
    <property type="match status" value="1"/>
</dbReference>
<keyword evidence="2" id="KW-0808">Transferase</keyword>
<evidence type="ECO:0000256" key="2">
    <source>
        <dbReference type="ARBA" id="ARBA00022679"/>
    </source>
</evidence>
<dbReference type="SFLD" id="SFLDS00005">
    <property type="entry name" value="Isoprenoid_Synthase_Type_I"/>
    <property type="match status" value="1"/>
</dbReference>
<dbReference type="GO" id="GO:0004311">
    <property type="term" value="F:geranylgeranyl diphosphate synthase activity"/>
    <property type="evidence" value="ECO:0007669"/>
    <property type="project" value="InterPro"/>
</dbReference>
<evidence type="ECO:0000313" key="5">
    <source>
        <dbReference type="Proteomes" id="UP000198902"/>
    </source>
</evidence>
<dbReference type="PROSITE" id="PS01045">
    <property type="entry name" value="SQUALEN_PHYTOEN_SYN_2"/>
    <property type="match status" value="1"/>
</dbReference>
<dbReference type="CDD" id="cd00683">
    <property type="entry name" value="Trans_IPPS_HH"/>
    <property type="match status" value="1"/>
</dbReference>
<sequence>MSAATELMTVLPGQLSWSRDGRGHEHETMLNESQVEAGKDIQQRTGKTFYFATRLLPERVRHATYVLYAFFRVADEVVDAEQTAPPATQRERLERLRAEALGETETDDPVLSAFAELRERYGIDPDDVNVFIDAMESDIEKDRYETYEELETYMDGSASAVGRMMTAVMRPDDPEAALPHATALGQAFQMSNFLRDVGEDVVERDRVYLPRTTLDRHGVDTEQILALEFDERVADVMRDELRRTESLYRDGVAGIEYLPADCQFPVLLSAVLYADHHRSIRKLGYDTLTTTPELSFGRKLALLAKTAAYWAVWRDPVAVFKAVSVVPYPDDDELDAEFGPGSTPATRARRSGRVSGWLRSLSRWGSD</sequence>
<dbReference type="Proteomes" id="UP000198902">
    <property type="component" value="Unassembled WGS sequence"/>
</dbReference>
<dbReference type="PROSITE" id="PS01044">
    <property type="entry name" value="SQUALEN_PHYTOEN_SYN_1"/>
    <property type="match status" value="1"/>
</dbReference>
<evidence type="ECO:0000256" key="3">
    <source>
        <dbReference type="ARBA" id="ARBA00022746"/>
    </source>
</evidence>
<dbReference type="GO" id="GO:0051996">
    <property type="term" value="F:squalene synthase [NAD(P)H] activity"/>
    <property type="evidence" value="ECO:0007669"/>
    <property type="project" value="InterPro"/>
</dbReference>
<dbReference type="InterPro" id="IPR008949">
    <property type="entry name" value="Isoprenoid_synthase_dom_sf"/>
</dbReference>
<accession>A0A0D6JW78</accession>
<name>A0A0D6JW78_9EURY</name>
<dbReference type="InterPro" id="IPR033904">
    <property type="entry name" value="Trans_IPPS_HH"/>
</dbReference>